<feature type="transmembrane region" description="Helical" evidence="6">
    <location>
        <begin position="272"/>
        <end position="290"/>
    </location>
</feature>
<feature type="transmembrane region" description="Helical" evidence="6">
    <location>
        <begin position="310"/>
        <end position="332"/>
    </location>
</feature>
<evidence type="ECO:0000313" key="8">
    <source>
        <dbReference type="EMBL" id="QAV17681.1"/>
    </source>
</evidence>
<keyword evidence="10" id="KW-1185">Reference proteome</keyword>
<keyword evidence="5 6" id="KW-0472">Membrane</keyword>
<dbReference type="NCBIfam" id="TIGR02872">
    <property type="entry name" value="spore_ytvI"/>
    <property type="match status" value="1"/>
</dbReference>
<evidence type="ECO:0000256" key="3">
    <source>
        <dbReference type="ARBA" id="ARBA00022692"/>
    </source>
</evidence>
<evidence type="ECO:0000256" key="6">
    <source>
        <dbReference type="SAM" id="Phobius"/>
    </source>
</evidence>
<sequence length="348" mass="38938">MSWKTLLILAFGLLLLYGLFTVGMPFLLAIVTAMLLEPVVTVGMRLLKLRRFAAVSLVSTLFTLLTLGLFSMIGVKVVTEFMNFWGKIPVYLEETGTYVEDAAARARLMYESLFPGDNSQMQVWLQNGLASAAQALERFILLLSDSFLGAAAAIPNLLILFIVYLFSLYLFSYSLPVLKQSFLNMFDDRSREKVEKLILSLRQALFGFMYAQVMMSMLTYVLTLIGLLFIRTDYPLAIALLVMFMEFVPVIGTGLVFLPWAIYRLLLGDPGMAMQIMLLFIVITLARRVIEPKILSNSVGISALAAMVSLYIGFELMGVAGMFLGPLLVILFQTMRQVGLLQFKINLD</sequence>
<feature type="transmembrane region" description="Helical" evidence="6">
    <location>
        <begin position="52"/>
        <end position="75"/>
    </location>
</feature>
<accession>A0A410WTN1</accession>
<dbReference type="OrthoDB" id="9774361at2"/>
<dbReference type="GO" id="GO:0055085">
    <property type="term" value="P:transmembrane transport"/>
    <property type="evidence" value="ECO:0007669"/>
    <property type="project" value="TreeGrafter"/>
</dbReference>
<keyword evidence="3 6" id="KW-0812">Transmembrane</keyword>
<dbReference type="PANTHER" id="PTHR21716:SF68">
    <property type="entry name" value="TRANSPORT PROTEIN YTVI-RELATED"/>
    <property type="match status" value="1"/>
</dbReference>
<evidence type="ECO:0000313" key="9">
    <source>
        <dbReference type="Proteomes" id="UP000288943"/>
    </source>
</evidence>
<organism evidence="8 9">
    <name type="scientific">Paenibacillus chitinolyticus</name>
    <dbReference type="NCBI Taxonomy" id="79263"/>
    <lineage>
        <taxon>Bacteria</taxon>
        <taxon>Bacillati</taxon>
        <taxon>Bacillota</taxon>
        <taxon>Bacilli</taxon>
        <taxon>Bacillales</taxon>
        <taxon>Paenibacillaceae</taxon>
        <taxon>Paenibacillus</taxon>
    </lineage>
</organism>
<dbReference type="PANTHER" id="PTHR21716">
    <property type="entry name" value="TRANSMEMBRANE PROTEIN"/>
    <property type="match status" value="1"/>
</dbReference>
<dbReference type="KEGG" id="pchi:PC41400_08415"/>
<feature type="transmembrane region" description="Helical" evidence="6">
    <location>
        <begin position="236"/>
        <end position="260"/>
    </location>
</feature>
<feature type="transmembrane region" description="Helical" evidence="6">
    <location>
        <begin position="6"/>
        <end position="31"/>
    </location>
</feature>
<dbReference type="InterPro" id="IPR002549">
    <property type="entry name" value="AI-2E-like"/>
</dbReference>
<dbReference type="GeneID" id="95374832"/>
<name>A0A410WTN1_9BACL</name>
<dbReference type="GO" id="GO:0016020">
    <property type="term" value="C:membrane"/>
    <property type="evidence" value="ECO:0007669"/>
    <property type="project" value="UniProtKB-SubCell"/>
</dbReference>
<reference evidence="8 9" key="1">
    <citation type="submission" date="2018-01" db="EMBL/GenBank/DDBJ databases">
        <title>The whole genome sequencing and assembly of Paenibacillus chitinolyticus KCCM 41400 strain.</title>
        <authorList>
            <person name="Kim J.-Y."/>
            <person name="Park M.-K."/>
            <person name="Lee Y.-J."/>
            <person name="Yi H."/>
            <person name="Bahn Y.-S."/>
            <person name="Kim J.F."/>
            <person name="Lee D.-W."/>
        </authorList>
    </citation>
    <scope>NUCLEOTIDE SEQUENCE [LARGE SCALE GENOMIC DNA]</scope>
    <source>
        <strain evidence="8 9">KCCM 41400</strain>
    </source>
</reference>
<evidence type="ECO:0000313" key="10">
    <source>
        <dbReference type="Proteomes" id="UP001527202"/>
    </source>
</evidence>
<dbReference type="EMBL" id="JAMDMJ010000039">
    <property type="protein sequence ID" value="MCY9599069.1"/>
    <property type="molecule type" value="Genomic_DNA"/>
</dbReference>
<dbReference type="RefSeq" id="WP_042229016.1">
    <property type="nucleotide sequence ID" value="NZ_CP026520.1"/>
</dbReference>
<protein>
    <submittedName>
        <fullName evidence="8">Sporulation integral membrane protein YtvI</fullName>
    </submittedName>
</protein>
<feature type="transmembrane region" description="Helical" evidence="6">
    <location>
        <begin position="147"/>
        <end position="171"/>
    </location>
</feature>
<gene>
    <name evidence="8" type="primary">ytvI</name>
    <name evidence="7" type="ORF">M5X16_25250</name>
    <name evidence="8" type="ORF">PC41400_08415</name>
</gene>
<proteinExistence type="inferred from homology"/>
<evidence type="ECO:0000256" key="1">
    <source>
        <dbReference type="ARBA" id="ARBA00004141"/>
    </source>
</evidence>
<keyword evidence="4 6" id="KW-1133">Transmembrane helix</keyword>
<dbReference type="AlphaFoldDB" id="A0A410WTN1"/>
<evidence type="ECO:0000256" key="5">
    <source>
        <dbReference type="ARBA" id="ARBA00023136"/>
    </source>
</evidence>
<dbReference type="Pfam" id="PF01594">
    <property type="entry name" value="AI-2E_transport"/>
    <property type="match status" value="1"/>
</dbReference>
<feature type="transmembrane region" description="Helical" evidence="6">
    <location>
        <begin position="205"/>
        <end position="230"/>
    </location>
</feature>
<dbReference type="InterPro" id="IPR014227">
    <property type="entry name" value="YtvI-like"/>
</dbReference>
<dbReference type="EMBL" id="CP026520">
    <property type="protein sequence ID" value="QAV17681.1"/>
    <property type="molecule type" value="Genomic_DNA"/>
</dbReference>
<dbReference type="Proteomes" id="UP001527202">
    <property type="component" value="Unassembled WGS sequence"/>
</dbReference>
<evidence type="ECO:0000256" key="2">
    <source>
        <dbReference type="ARBA" id="ARBA00009773"/>
    </source>
</evidence>
<evidence type="ECO:0000313" key="7">
    <source>
        <dbReference type="EMBL" id="MCY9599069.1"/>
    </source>
</evidence>
<reference evidence="7 10" key="2">
    <citation type="submission" date="2022-05" db="EMBL/GenBank/DDBJ databases">
        <title>Genome Sequencing of Bee-Associated Microbes.</title>
        <authorList>
            <person name="Dunlap C."/>
        </authorList>
    </citation>
    <scope>NUCLEOTIDE SEQUENCE [LARGE SCALE GENOMIC DNA]</scope>
    <source>
        <strain evidence="7 10">NRRL B-23120</strain>
    </source>
</reference>
<dbReference type="Proteomes" id="UP000288943">
    <property type="component" value="Chromosome"/>
</dbReference>
<comment type="subcellular location">
    <subcellularLocation>
        <location evidence="1">Membrane</location>
        <topology evidence="1">Multi-pass membrane protein</topology>
    </subcellularLocation>
</comment>
<evidence type="ECO:0000256" key="4">
    <source>
        <dbReference type="ARBA" id="ARBA00022989"/>
    </source>
</evidence>
<comment type="similarity">
    <text evidence="2">Belongs to the autoinducer-2 exporter (AI-2E) (TC 2.A.86) family.</text>
</comment>